<sequence length="158" mass="18907">MESQKQQQMRIQEVMQRLQLKRKNLKRWIRSALKTPERSTIRDILKIMNENDSITDDAEYFILDYIENAIINTTTNACRYARSRKSTTLEKKDIDYAIQLQILHRKKRSSSQNMEIPQYSSPEMEEIFSSVKEPKQEHLENLALLEKFRQEKKAQNNQ</sequence>
<gene>
    <name evidence="3" type="ORF">M9Y10_044006</name>
</gene>
<feature type="domain" description="Transcription initiation factor TFIID subunit 12" evidence="2">
    <location>
        <begin position="40"/>
        <end position="97"/>
    </location>
</feature>
<keyword evidence="4" id="KW-1185">Reference proteome</keyword>
<name>A0ABR2K488_9EUKA</name>
<evidence type="ECO:0000313" key="4">
    <source>
        <dbReference type="Proteomes" id="UP001470230"/>
    </source>
</evidence>
<comment type="caution">
    <text evidence="3">The sequence shown here is derived from an EMBL/GenBank/DDBJ whole genome shotgun (WGS) entry which is preliminary data.</text>
</comment>
<evidence type="ECO:0000259" key="2">
    <source>
        <dbReference type="Pfam" id="PF03847"/>
    </source>
</evidence>
<dbReference type="Gene3D" id="1.10.20.10">
    <property type="entry name" value="Histone, subunit A"/>
    <property type="match status" value="1"/>
</dbReference>
<dbReference type="EMBL" id="JAPFFF010000008">
    <property type="protein sequence ID" value="KAK8884885.1"/>
    <property type="molecule type" value="Genomic_DNA"/>
</dbReference>
<feature type="compositionally biased region" description="Polar residues" evidence="1">
    <location>
        <begin position="110"/>
        <end position="121"/>
    </location>
</feature>
<reference evidence="3 4" key="1">
    <citation type="submission" date="2024-04" db="EMBL/GenBank/DDBJ databases">
        <title>Tritrichomonas musculus Genome.</title>
        <authorList>
            <person name="Alves-Ferreira E."/>
            <person name="Grigg M."/>
            <person name="Lorenzi H."/>
            <person name="Galac M."/>
        </authorList>
    </citation>
    <scope>NUCLEOTIDE SEQUENCE [LARGE SCALE GENOMIC DNA]</scope>
    <source>
        <strain evidence="3 4">EAF2021</strain>
    </source>
</reference>
<feature type="region of interest" description="Disordered" evidence="1">
    <location>
        <begin position="109"/>
        <end position="133"/>
    </location>
</feature>
<accession>A0ABR2K488</accession>
<dbReference type="InterPro" id="IPR009072">
    <property type="entry name" value="Histone-fold"/>
</dbReference>
<proteinExistence type="predicted"/>
<dbReference type="SUPFAM" id="SSF47113">
    <property type="entry name" value="Histone-fold"/>
    <property type="match status" value="1"/>
</dbReference>
<dbReference type="InterPro" id="IPR003228">
    <property type="entry name" value="TFIID_TAF12_dom"/>
</dbReference>
<protein>
    <submittedName>
        <fullName evidence="3">Transcription initiation factor TFIID subunit 12</fullName>
    </submittedName>
</protein>
<dbReference type="Proteomes" id="UP001470230">
    <property type="component" value="Unassembled WGS sequence"/>
</dbReference>
<dbReference type="Pfam" id="PF03847">
    <property type="entry name" value="TFIID_20kDa"/>
    <property type="match status" value="1"/>
</dbReference>
<organism evidence="3 4">
    <name type="scientific">Tritrichomonas musculus</name>
    <dbReference type="NCBI Taxonomy" id="1915356"/>
    <lineage>
        <taxon>Eukaryota</taxon>
        <taxon>Metamonada</taxon>
        <taxon>Parabasalia</taxon>
        <taxon>Tritrichomonadida</taxon>
        <taxon>Tritrichomonadidae</taxon>
        <taxon>Tritrichomonas</taxon>
    </lineage>
</organism>
<evidence type="ECO:0000256" key="1">
    <source>
        <dbReference type="SAM" id="MobiDB-lite"/>
    </source>
</evidence>
<evidence type="ECO:0000313" key="3">
    <source>
        <dbReference type="EMBL" id="KAK8884885.1"/>
    </source>
</evidence>